<comment type="catalytic activity">
    <reaction evidence="1">
        <text>Hydrolysis of terminal non-reducing alpha-L-arabinofuranoside residues in alpha-L-arabinosides.</text>
        <dbReference type="EC" id="3.2.1.55"/>
    </reaction>
</comment>
<evidence type="ECO:0000313" key="10">
    <source>
        <dbReference type="Proteomes" id="UP000642748"/>
    </source>
</evidence>
<dbReference type="Pfam" id="PF22848">
    <property type="entry name" value="ASD1_dom"/>
    <property type="match status" value="1"/>
</dbReference>
<evidence type="ECO:0000256" key="5">
    <source>
        <dbReference type="ARBA" id="ARBA00022801"/>
    </source>
</evidence>
<dbReference type="InterPro" id="IPR013780">
    <property type="entry name" value="Glyco_hydro_b"/>
</dbReference>
<keyword evidence="5" id="KW-0378">Hydrolase</keyword>
<sequence length="511" mass="57056">MIEQKSETGVFTCTATIDPAFVIAPVPHRLFGSFVEHMGRSVYGGIYEPGHPEADVNGLRLDVVKLTKELGVSAVRYPGGNFVSGYRWEDGVGPREQRPVALDLAWRSLEPNTFGLNEFMTWARQTEVEPIMAVNLGTRGVEDACNLLEYANFPGGTRYSDLRIAHGVREPHNIRTWCLGNEMDGPWQIGQKTATEYGRLAAETAKAMRRVDPDIELVACGSSNERMPTFGSWEATVLDEAYDVVDYISLHAYFEQHGDDRVGFLASADTMDRFIEGVIATCDHIGAKKRSRRRINLSFDEWNLWYESRFVGQDRLDWARAPRLIEDEYTVEDAVVLGNLLMSLLRHSDRVTIACLAQLVNVIAPIRTEPDTGAWRQTIFYPFALTARHARGEVLRVAVDSPTLYSRTLGDVSAVDLTATREPDSGDIAVFAVNRDEHQSARLRLRMGIDGAHEVVEHVVLGGDDLLATNSKETPGRVIPRSSTRHGIEDGFLDVELPPVSWSMIRTTPIR</sequence>
<dbReference type="PANTHER" id="PTHR43576">
    <property type="entry name" value="ALPHA-L-ARABINOFURANOSIDASE C-RELATED"/>
    <property type="match status" value="1"/>
</dbReference>
<gene>
    <name evidence="9" type="ORF">Raf01_48730</name>
</gene>
<comment type="subunit">
    <text evidence="3">Homohexamer; trimer of dimers.</text>
</comment>
<evidence type="ECO:0000256" key="3">
    <source>
        <dbReference type="ARBA" id="ARBA00011165"/>
    </source>
</evidence>
<dbReference type="PANTHER" id="PTHR43576:SF3">
    <property type="entry name" value="ALPHA-L-ARABINOFURANOSIDASE C"/>
    <property type="match status" value="1"/>
</dbReference>
<dbReference type="GO" id="GO:0046556">
    <property type="term" value="F:alpha-L-arabinofuranosidase activity"/>
    <property type="evidence" value="ECO:0007669"/>
    <property type="project" value="UniProtKB-EC"/>
</dbReference>
<keyword evidence="7" id="KW-0326">Glycosidase</keyword>
<evidence type="ECO:0000256" key="6">
    <source>
        <dbReference type="ARBA" id="ARBA00023277"/>
    </source>
</evidence>
<keyword evidence="6" id="KW-0119">Carbohydrate metabolism</keyword>
<proteinExistence type="inferred from homology"/>
<dbReference type="GO" id="GO:0046373">
    <property type="term" value="P:L-arabinose metabolic process"/>
    <property type="evidence" value="ECO:0007669"/>
    <property type="project" value="InterPro"/>
</dbReference>
<evidence type="ECO:0000256" key="2">
    <source>
        <dbReference type="ARBA" id="ARBA00007186"/>
    </source>
</evidence>
<feature type="domain" description="Alpha-L-arabinofuranosidase C-terminal" evidence="8">
    <location>
        <begin position="300"/>
        <end position="501"/>
    </location>
</feature>
<dbReference type="Pfam" id="PF06964">
    <property type="entry name" value="Alpha-L-AF_C"/>
    <property type="match status" value="1"/>
</dbReference>
<comment type="similarity">
    <text evidence="2">Belongs to the glycosyl hydrolase 51 family.</text>
</comment>
<evidence type="ECO:0000256" key="7">
    <source>
        <dbReference type="ARBA" id="ARBA00023295"/>
    </source>
</evidence>
<dbReference type="SUPFAM" id="SSF51011">
    <property type="entry name" value="Glycosyl hydrolase domain"/>
    <property type="match status" value="1"/>
</dbReference>
<evidence type="ECO:0000256" key="1">
    <source>
        <dbReference type="ARBA" id="ARBA00001462"/>
    </source>
</evidence>
<evidence type="ECO:0000313" key="9">
    <source>
        <dbReference type="EMBL" id="GIH16701.1"/>
    </source>
</evidence>
<dbReference type="EC" id="3.2.1.55" evidence="4"/>
<accession>A0A8J3QXX2</accession>
<dbReference type="GO" id="GO:0000272">
    <property type="term" value="P:polysaccharide catabolic process"/>
    <property type="evidence" value="ECO:0007669"/>
    <property type="project" value="TreeGrafter"/>
</dbReference>
<dbReference type="Proteomes" id="UP000642748">
    <property type="component" value="Unassembled WGS sequence"/>
</dbReference>
<dbReference type="InterPro" id="IPR055235">
    <property type="entry name" value="ASD1_cat"/>
</dbReference>
<name>A0A8J3QXX2_9ACTN</name>
<dbReference type="EMBL" id="BONZ01000045">
    <property type="protein sequence ID" value="GIH16701.1"/>
    <property type="molecule type" value="Genomic_DNA"/>
</dbReference>
<organism evidence="9 10">
    <name type="scientific">Rugosimonospora africana</name>
    <dbReference type="NCBI Taxonomy" id="556532"/>
    <lineage>
        <taxon>Bacteria</taxon>
        <taxon>Bacillati</taxon>
        <taxon>Actinomycetota</taxon>
        <taxon>Actinomycetes</taxon>
        <taxon>Micromonosporales</taxon>
        <taxon>Micromonosporaceae</taxon>
        <taxon>Rugosimonospora</taxon>
    </lineage>
</organism>
<protein>
    <recommendedName>
        <fullName evidence="4">non-reducing end alpha-L-arabinofuranosidase</fullName>
        <ecNumber evidence="4">3.2.1.55</ecNumber>
    </recommendedName>
</protein>
<evidence type="ECO:0000256" key="4">
    <source>
        <dbReference type="ARBA" id="ARBA00012670"/>
    </source>
</evidence>
<reference evidence="9" key="1">
    <citation type="submission" date="2021-01" db="EMBL/GenBank/DDBJ databases">
        <title>Whole genome shotgun sequence of Rugosimonospora africana NBRC 104875.</title>
        <authorList>
            <person name="Komaki H."/>
            <person name="Tamura T."/>
        </authorList>
    </citation>
    <scope>NUCLEOTIDE SEQUENCE</scope>
    <source>
        <strain evidence="9">NBRC 104875</strain>
    </source>
</reference>
<dbReference type="InterPro" id="IPR010720">
    <property type="entry name" value="Alpha-L-AF_C"/>
</dbReference>
<comment type="caution">
    <text evidence="9">The sequence shown here is derived from an EMBL/GenBank/DDBJ whole genome shotgun (WGS) entry which is preliminary data.</text>
</comment>
<keyword evidence="10" id="KW-1185">Reference proteome</keyword>
<dbReference type="SMART" id="SM00813">
    <property type="entry name" value="Alpha-L-AF_C"/>
    <property type="match status" value="1"/>
</dbReference>
<evidence type="ECO:0000259" key="8">
    <source>
        <dbReference type="SMART" id="SM00813"/>
    </source>
</evidence>
<dbReference type="Gene3D" id="3.20.20.80">
    <property type="entry name" value="Glycosidases"/>
    <property type="match status" value="1"/>
</dbReference>
<dbReference type="Gene3D" id="2.60.40.1180">
    <property type="entry name" value="Golgi alpha-mannosidase II"/>
    <property type="match status" value="1"/>
</dbReference>
<dbReference type="SUPFAM" id="SSF51445">
    <property type="entry name" value="(Trans)glycosidases"/>
    <property type="match status" value="1"/>
</dbReference>
<dbReference type="AlphaFoldDB" id="A0A8J3QXX2"/>
<dbReference type="InterPro" id="IPR017853">
    <property type="entry name" value="GH"/>
</dbReference>